<dbReference type="Pfam" id="PF23247">
    <property type="entry name" value="LRR_RPS2"/>
    <property type="match status" value="1"/>
</dbReference>
<dbReference type="Gene3D" id="3.80.10.10">
    <property type="entry name" value="Ribonuclease Inhibitor"/>
    <property type="match status" value="2"/>
</dbReference>
<reference evidence="9" key="1">
    <citation type="journal article" date="2023" name="Plant Biotechnol. J.">
        <title>Chromosome-level wild Hevea brasiliensis genome provides new tools for genomic-assisted breeding and valuable loci to elevate rubber yield.</title>
        <authorList>
            <person name="Cheng H."/>
            <person name="Song X."/>
            <person name="Hu Y."/>
            <person name="Wu T."/>
            <person name="Yang Q."/>
            <person name="An Z."/>
            <person name="Feng S."/>
            <person name="Deng Z."/>
            <person name="Wu W."/>
            <person name="Zeng X."/>
            <person name="Tu M."/>
            <person name="Wang X."/>
            <person name="Huang H."/>
        </authorList>
    </citation>
    <scope>NUCLEOTIDE SEQUENCE</scope>
    <source>
        <strain evidence="9">MT/VB/25A 57/8</strain>
    </source>
</reference>
<feature type="coiled-coil region" evidence="7">
    <location>
        <begin position="25"/>
        <end position="66"/>
    </location>
</feature>
<comment type="caution">
    <text evidence="9">The sequence shown here is derived from an EMBL/GenBank/DDBJ whole genome shotgun (WGS) entry which is preliminary data.</text>
</comment>
<dbReference type="Gene3D" id="3.40.50.300">
    <property type="entry name" value="P-loop containing nucleotide triphosphate hydrolases"/>
    <property type="match status" value="1"/>
</dbReference>
<proteinExistence type="inferred from homology"/>
<dbReference type="PRINTS" id="PR00364">
    <property type="entry name" value="DISEASERSIST"/>
</dbReference>
<gene>
    <name evidence="9" type="ORF">P3X46_020547</name>
</gene>
<name>A0ABQ9LM68_HEVBR</name>
<dbReference type="InterPro" id="IPR036388">
    <property type="entry name" value="WH-like_DNA-bd_sf"/>
</dbReference>
<dbReference type="InterPro" id="IPR032675">
    <property type="entry name" value="LRR_dom_sf"/>
</dbReference>
<dbReference type="SMART" id="SM00382">
    <property type="entry name" value="AAA"/>
    <property type="match status" value="1"/>
</dbReference>
<accession>A0ABQ9LM68</accession>
<keyword evidence="3" id="KW-0677">Repeat</keyword>
<keyword evidence="6" id="KW-0067">ATP-binding</keyword>
<dbReference type="SUPFAM" id="SSF52540">
    <property type="entry name" value="P-loop containing nucleoside triphosphate hydrolases"/>
    <property type="match status" value="1"/>
</dbReference>
<dbReference type="PANTHER" id="PTHR33463:SF181">
    <property type="entry name" value="AAA+ ATPASE DOMAIN-CONTAINING PROTEIN"/>
    <property type="match status" value="1"/>
</dbReference>
<keyword evidence="7" id="KW-0175">Coiled coil</keyword>
<feature type="domain" description="AAA+ ATPase" evidence="8">
    <location>
        <begin position="163"/>
        <end position="305"/>
    </location>
</feature>
<evidence type="ECO:0000256" key="5">
    <source>
        <dbReference type="ARBA" id="ARBA00022821"/>
    </source>
</evidence>
<keyword evidence="10" id="KW-1185">Reference proteome</keyword>
<dbReference type="Pfam" id="PF00931">
    <property type="entry name" value="NB-ARC"/>
    <property type="match status" value="1"/>
</dbReference>
<dbReference type="SUPFAM" id="SSF52058">
    <property type="entry name" value="L domain-like"/>
    <property type="match status" value="1"/>
</dbReference>
<dbReference type="InterPro" id="IPR042197">
    <property type="entry name" value="Apaf_helical"/>
</dbReference>
<keyword evidence="2" id="KW-0433">Leucine-rich repeat</keyword>
<evidence type="ECO:0000313" key="10">
    <source>
        <dbReference type="Proteomes" id="UP001174677"/>
    </source>
</evidence>
<keyword evidence="4" id="KW-0547">Nucleotide-binding</keyword>
<dbReference type="InterPro" id="IPR050905">
    <property type="entry name" value="Plant_NBS-LRR"/>
</dbReference>
<dbReference type="InterPro" id="IPR057135">
    <property type="entry name" value="At4g27190-like_LRR"/>
</dbReference>
<dbReference type="InterPro" id="IPR002182">
    <property type="entry name" value="NB-ARC"/>
</dbReference>
<evidence type="ECO:0000256" key="6">
    <source>
        <dbReference type="ARBA" id="ARBA00022840"/>
    </source>
</evidence>
<dbReference type="Proteomes" id="UP001174677">
    <property type="component" value="Chromosome 11"/>
</dbReference>
<dbReference type="EMBL" id="JARPOI010000011">
    <property type="protein sequence ID" value="KAJ9169079.1"/>
    <property type="molecule type" value="Genomic_DNA"/>
</dbReference>
<evidence type="ECO:0000259" key="8">
    <source>
        <dbReference type="SMART" id="SM00382"/>
    </source>
</evidence>
<evidence type="ECO:0000256" key="1">
    <source>
        <dbReference type="ARBA" id="ARBA00008894"/>
    </source>
</evidence>
<dbReference type="Gene3D" id="1.10.10.10">
    <property type="entry name" value="Winged helix-like DNA-binding domain superfamily/Winged helix DNA-binding domain"/>
    <property type="match status" value="1"/>
</dbReference>
<evidence type="ECO:0000256" key="4">
    <source>
        <dbReference type="ARBA" id="ARBA00022741"/>
    </source>
</evidence>
<dbReference type="PANTHER" id="PTHR33463">
    <property type="entry name" value="NB-ARC DOMAIN-CONTAINING PROTEIN-RELATED"/>
    <property type="match status" value="1"/>
</dbReference>
<evidence type="ECO:0000256" key="2">
    <source>
        <dbReference type="ARBA" id="ARBA00022614"/>
    </source>
</evidence>
<comment type="similarity">
    <text evidence="1">Belongs to the disease resistance NB-LRR family.</text>
</comment>
<organism evidence="9 10">
    <name type="scientific">Hevea brasiliensis</name>
    <name type="common">Para rubber tree</name>
    <name type="synonym">Siphonia brasiliensis</name>
    <dbReference type="NCBI Taxonomy" id="3981"/>
    <lineage>
        <taxon>Eukaryota</taxon>
        <taxon>Viridiplantae</taxon>
        <taxon>Streptophyta</taxon>
        <taxon>Embryophyta</taxon>
        <taxon>Tracheophyta</taxon>
        <taxon>Spermatophyta</taxon>
        <taxon>Magnoliopsida</taxon>
        <taxon>eudicotyledons</taxon>
        <taxon>Gunneridae</taxon>
        <taxon>Pentapetalae</taxon>
        <taxon>rosids</taxon>
        <taxon>fabids</taxon>
        <taxon>Malpighiales</taxon>
        <taxon>Euphorbiaceae</taxon>
        <taxon>Crotonoideae</taxon>
        <taxon>Micrandreae</taxon>
        <taxon>Hevea</taxon>
    </lineage>
</organism>
<evidence type="ECO:0000313" key="9">
    <source>
        <dbReference type="EMBL" id="KAJ9169079.1"/>
    </source>
</evidence>
<sequence length="1006" mass="114672">MDVFSSIGKFGDFLIEPIGRQFGYLIHYSSNIETLQNQVQILEAAREDVKASIDAAKRNSEDIRKEVHKWTVMVDGILSEAKRLLDKASKARFYNLASHYQLSRKAEKKTIAIKDLKNEGKFDRVSNPAPPPTLLFPSQEDIVISESRELVIEEIMGALKDNKTNFIGIHGMGGVGKTTLVKEAAKRAQEDRLFTIVAMAVVSQTVDVTKIQDQIAEMLGLELDKKSSEQVRASRLHARLKDENRVLIILDDIWARLDLATVGIPFSHYYAGCKIMVTTRRRQVCDTMVDSRSQTAKIIPIDILSEKESWVLLKKNAGDDIESPTLNSFAKDILRECGGLPIALVTVGRAMRGKHPDEWQVAVEKLRKSQPQIIEGMHKDVYKCLQLSYDYLQNEEAKKVFNLCSLFPEDFNIPVEYLVRYGIGLNIFEDVARVEDARRSAHSIIKSLQDSSLLSASDQKGCVKMHDVVRDVGLSMASDYFVRDSVKKLESWPSMENMKRYTGISIMQNEISQFPDAWDCPNLKILSIVDIDGVQQLHMPKAVLARMKALQVFRHHSKHYLNPLEPEFGQLKNLRTLILQNYFIGDTTAFGELKMLEILWLSKCKFQEPFTTIGRLTNLRLLDVEGCFHSDRFSSIFPANAISSLSQLEELYMLSLRESSFEDFNITELKSLSRLTTLTIRIPTIPQGFVFPDLKVFKVYLQGARVRLSQRIRNLIRADSYIQPHYLHLYGKDTTIFSLDCLKPLLPKTSYLHLESFEDLENVIPRLLLDGDSLKTLEIFDCDNFKYLINVEELTVCAPLNPQQQFKQLEVLRVRSCFPLEYIFEKEGTPLCLRELQLSSLEGLKHIWKCPSELLHLRNLQIVRIAKCDKLEVIFPASIAQGLEQLKRLELSDCDKLEAIVAERQEREETIDNVVFCQLTKISLNRLVNLKAFCMDNLPFKWPSLEMVEVSNCPKMKTFAVSEGSQSTPNLKMIKANNNCIILDGTDLNTVIQNHYKEEGVASPSN</sequence>
<dbReference type="Gene3D" id="1.10.8.430">
    <property type="entry name" value="Helical domain of apoptotic protease-activating factors"/>
    <property type="match status" value="1"/>
</dbReference>
<evidence type="ECO:0000256" key="7">
    <source>
        <dbReference type="SAM" id="Coils"/>
    </source>
</evidence>
<evidence type="ECO:0000256" key="3">
    <source>
        <dbReference type="ARBA" id="ARBA00022737"/>
    </source>
</evidence>
<dbReference type="InterPro" id="IPR003593">
    <property type="entry name" value="AAA+_ATPase"/>
</dbReference>
<dbReference type="InterPro" id="IPR027417">
    <property type="entry name" value="P-loop_NTPase"/>
</dbReference>
<keyword evidence="5" id="KW-0611">Plant defense</keyword>
<protein>
    <recommendedName>
        <fullName evidence="8">AAA+ ATPase domain-containing protein</fullName>
    </recommendedName>
</protein>